<evidence type="ECO:0000256" key="1">
    <source>
        <dbReference type="SAM" id="Phobius"/>
    </source>
</evidence>
<proteinExistence type="predicted"/>
<dbReference type="InterPro" id="IPR025339">
    <property type="entry name" value="DUF4245"/>
</dbReference>
<evidence type="ECO:0008006" key="4">
    <source>
        <dbReference type="Google" id="ProtNLM"/>
    </source>
</evidence>
<dbReference type="EMBL" id="JACCCO010000002">
    <property type="protein sequence ID" value="NYF42700.1"/>
    <property type="molecule type" value="Genomic_DNA"/>
</dbReference>
<dbReference type="AlphaFoldDB" id="A0A852V3J3"/>
<evidence type="ECO:0000313" key="2">
    <source>
        <dbReference type="EMBL" id="NYF42700.1"/>
    </source>
</evidence>
<keyword evidence="1" id="KW-0472">Membrane</keyword>
<keyword evidence="1" id="KW-1133">Transmembrane helix</keyword>
<protein>
    <recommendedName>
        <fullName evidence="4">DUF4245 domain-containing protein</fullName>
    </recommendedName>
</protein>
<dbReference type="Proteomes" id="UP000576393">
    <property type="component" value="Unassembled WGS sequence"/>
</dbReference>
<dbReference type="RefSeq" id="WP_179825434.1">
    <property type="nucleotide sequence ID" value="NZ_CP192034.1"/>
</dbReference>
<keyword evidence="3" id="KW-1185">Reference proteome</keyword>
<reference evidence="2 3" key="1">
    <citation type="submission" date="2020-07" db="EMBL/GenBank/DDBJ databases">
        <title>Sequencing the genomes of 1000 actinobacteria strains.</title>
        <authorList>
            <person name="Klenk H.-P."/>
        </authorList>
    </citation>
    <scope>NUCLEOTIDE SEQUENCE [LARGE SCALE GENOMIC DNA]</scope>
    <source>
        <strain evidence="2 3">DSM 45763</strain>
    </source>
</reference>
<organism evidence="2 3">
    <name type="scientific">Streptosporangium sandarakinum</name>
    <dbReference type="NCBI Taxonomy" id="1260955"/>
    <lineage>
        <taxon>Bacteria</taxon>
        <taxon>Bacillati</taxon>
        <taxon>Actinomycetota</taxon>
        <taxon>Actinomycetes</taxon>
        <taxon>Streptosporangiales</taxon>
        <taxon>Streptosporangiaceae</taxon>
        <taxon>Streptosporangium</taxon>
    </lineage>
</organism>
<feature type="transmembrane region" description="Helical" evidence="1">
    <location>
        <begin position="7"/>
        <end position="28"/>
    </location>
</feature>
<gene>
    <name evidence="2" type="ORF">HDA43_004901</name>
</gene>
<dbReference type="Pfam" id="PF14030">
    <property type="entry name" value="DUF4245"/>
    <property type="match status" value="1"/>
</dbReference>
<accession>A0A852V3J3</accession>
<evidence type="ECO:0000313" key="3">
    <source>
        <dbReference type="Proteomes" id="UP000576393"/>
    </source>
</evidence>
<name>A0A852V3J3_9ACTN</name>
<keyword evidence="1" id="KW-0812">Transmembrane</keyword>
<comment type="caution">
    <text evidence="2">The sequence shown here is derived from an EMBL/GenBank/DDBJ whole genome shotgun (WGS) entry which is preliminary data.</text>
</comment>
<sequence length="177" mass="19629">MRRFTQGFYGYAFAMLVCLAAVGLFLLVTPQSRTEHIPRIDYSMDVANLRRTAPYEVWAPSQVPAGWIPTSSRAAQEKDTTTWRLGFATARRSHAMLAQSNGKPAADFASRMANTTEVTGNVQIGGATWEQRFRKDKNQRSLVRLLPDATVVVTGTAQWDELTTLAASLKQQPKPTP</sequence>